<dbReference type="Proteomes" id="UP000053647">
    <property type="component" value="Unassembled WGS sequence"/>
</dbReference>
<dbReference type="InterPro" id="IPR005829">
    <property type="entry name" value="Sugar_transporter_CS"/>
</dbReference>
<feature type="transmembrane region" description="Helical" evidence="10">
    <location>
        <begin position="129"/>
        <end position="147"/>
    </location>
</feature>
<dbReference type="OrthoDB" id="2544694at2759"/>
<dbReference type="EMBL" id="KN819358">
    <property type="protein sequence ID" value="KIJ12908.1"/>
    <property type="molecule type" value="Genomic_DNA"/>
</dbReference>
<evidence type="ECO:0000256" key="1">
    <source>
        <dbReference type="ARBA" id="ARBA00004141"/>
    </source>
</evidence>
<dbReference type="InterPro" id="IPR003663">
    <property type="entry name" value="Sugar/inositol_transpt"/>
</dbReference>
<feature type="domain" description="Major facilitator superfamily (MFS) profile" evidence="11">
    <location>
        <begin position="49"/>
        <end position="488"/>
    </location>
</feature>
<feature type="transmembrane region" description="Helical" evidence="10">
    <location>
        <begin position="305"/>
        <end position="330"/>
    </location>
</feature>
<dbReference type="Pfam" id="PF00083">
    <property type="entry name" value="Sugar_tr"/>
    <property type="match status" value="1"/>
</dbReference>
<reference evidence="12 13" key="1">
    <citation type="submission" date="2014-06" db="EMBL/GenBank/DDBJ databases">
        <authorList>
            <consortium name="DOE Joint Genome Institute"/>
            <person name="Kuo A."/>
            <person name="Kohler A."/>
            <person name="Nagy L.G."/>
            <person name="Floudas D."/>
            <person name="Copeland A."/>
            <person name="Barry K.W."/>
            <person name="Cichocki N."/>
            <person name="Veneault-Fourrey C."/>
            <person name="LaButti K."/>
            <person name="Lindquist E.A."/>
            <person name="Lipzen A."/>
            <person name="Lundell T."/>
            <person name="Morin E."/>
            <person name="Murat C."/>
            <person name="Sun H."/>
            <person name="Tunlid A."/>
            <person name="Henrissat B."/>
            <person name="Grigoriev I.V."/>
            <person name="Hibbett D.S."/>
            <person name="Martin F."/>
            <person name="Nordberg H.P."/>
            <person name="Cantor M.N."/>
            <person name="Hua S.X."/>
        </authorList>
    </citation>
    <scope>NUCLEOTIDE SEQUENCE [LARGE SCALE GENOMIC DNA]</scope>
    <source>
        <strain evidence="12 13">ATCC 200175</strain>
    </source>
</reference>
<feature type="transmembrane region" description="Helical" evidence="10">
    <location>
        <begin position="397"/>
        <end position="423"/>
    </location>
</feature>
<feature type="transmembrane region" description="Helical" evidence="10">
    <location>
        <begin position="209"/>
        <end position="230"/>
    </location>
</feature>
<keyword evidence="3 8" id="KW-0813">Transport</keyword>
<evidence type="ECO:0000259" key="11">
    <source>
        <dbReference type="PROSITE" id="PS50850"/>
    </source>
</evidence>
<reference evidence="13" key="2">
    <citation type="submission" date="2015-01" db="EMBL/GenBank/DDBJ databases">
        <title>Evolutionary Origins and Diversification of the Mycorrhizal Mutualists.</title>
        <authorList>
            <consortium name="DOE Joint Genome Institute"/>
            <consortium name="Mycorrhizal Genomics Consortium"/>
            <person name="Kohler A."/>
            <person name="Kuo A."/>
            <person name="Nagy L.G."/>
            <person name="Floudas D."/>
            <person name="Copeland A."/>
            <person name="Barry K.W."/>
            <person name="Cichocki N."/>
            <person name="Veneault-Fourrey C."/>
            <person name="LaButti K."/>
            <person name="Lindquist E.A."/>
            <person name="Lipzen A."/>
            <person name="Lundell T."/>
            <person name="Morin E."/>
            <person name="Murat C."/>
            <person name="Riley R."/>
            <person name="Ohm R."/>
            <person name="Sun H."/>
            <person name="Tunlid A."/>
            <person name="Henrissat B."/>
            <person name="Grigoriev I.V."/>
            <person name="Hibbett D.S."/>
            <person name="Martin F."/>
        </authorList>
    </citation>
    <scope>NUCLEOTIDE SEQUENCE [LARGE SCALE GENOMIC DNA]</scope>
    <source>
        <strain evidence="13">ATCC 200175</strain>
    </source>
</reference>
<evidence type="ECO:0000256" key="5">
    <source>
        <dbReference type="ARBA" id="ARBA00022989"/>
    </source>
</evidence>
<dbReference type="InterPro" id="IPR050360">
    <property type="entry name" value="MFS_Sugar_Transporters"/>
</dbReference>
<dbReference type="FunFam" id="1.20.1250.20:FF:000061">
    <property type="entry name" value="MFS sugar transporter"/>
    <property type="match status" value="1"/>
</dbReference>
<dbReference type="NCBIfam" id="TIGR00879">
    <property type="entry name" value="SP"/>
    <property type="match status" value="1"/>
</dbReference>
<feature type="transmembrane region" description="Helical" evidence="10">
    <location>
        <begin position="153"/>
        <end position="172"/>
    </location>
</feature>
<feature type="region of interest" description="Disordered" evidence="9">
    <location>
        <begin position="1"/>
        <end position="22"/>
    </location>
</feature>
<dbReference type="InterPro" id="IPR020846">
    <property type="entry name" value="MFS_dom"/>
</dbReference>
<evidence type="ECO:0000256" key="3">
    <source>
        <dbReference type="ARBA" id="ARBA00022448"/>
    </source>
</evidence>
<evidence type="ECO:0000256" key="10">
    <source>
        <dbReference type="SAM" id="Phobius"/>
    </source>
</evidence>
<dbReference type="GO" id="GO:0016020">
    <property type="term" value="C:membrane"/>
    <property type="evidence" value="ECO:0007669"/>
    <property type="project" value="UniProtKB-SubCell"/>
</dbReference>
<dbReference type="InterPro" id="IPR036259">
    <property type="entry name" value="MFS_trans_sf"/>
</dbReference>
<dbReference type="GO" id="GO:0005351">
    <property type="term" value="F:carbohydrate:proton symporter activity"/>
    <property type="evidence" value="ECO:0007669"/>
    <property type="project" value="TreeGrafter"/>
</dbReference>
<dbReference type="AlphaFoldDB" id="A0A0C9TR03"/>
<evidence type="ECO:0000313" key="12">
    <source>
        <dbReference type="EMBL" id="KIJ12908.1"/>
    </source>
</evidence>
<comment type="subcellular location">
    <subcellularLocation>
        <location evidence="1">Membrane</location>
        <topology evidence="1">Multi-pass membrane protein</topology>
    </subcellularLocation>
</comment>
<protein>
    <submittedName>
        <fullName evidence="12">L-arabinose isomerase</fullName>
    </submittedName>
</protein>
<feature type="transmembrane region" description="Helical" evidence="10">
    <location>
        <begin position="369"/>
        <end position="391"/>
    </location>
</feature>
<feature type="compositionally biased region" description="Basic and acidic residues" evidence="9">
    <location>
        <begin position="13"/>
        <end position="22"/>
    </location>
</feature>
<feature type="transmembrane region" description="Helical" evidence="10">
    <location>
        <begin position="435"/>
        <end position="454"/>
    </location>
</feature>
<dbReference type="Gene3D" id="1.20.1250.20">
    <property type="entry name" value="MFS general substrate transporter like domains"/>
    <property type="match status" value="1"/>
</dbReference>
<sequence length="555" mass="60030">MSTPPSIPTTPTEKQKSSDENARHGLQIEEAEVASHAPSLRGRSLTAAVAFVAGTGFTLFGYDQGVMSALLTANKFEAMFPEVIVEASHPNHATLQSFIIAIYEVGCLFGALSNLWVGDRLGRRKTIGLGGFIMAIGAILQTTSYSFAQLICARIITGFGNGLITSTVPTYHAEMSPAAKRGRLIMIEGTLIVLGVTIAYFVTWSSAQWRVPLALQLIFEIIMITCIGFLPESPRWLVRHGHHAEALAVISAMEDKPISDAHVQRTYYGILEAVAVEFPGTSGGDKASLRELLTGGRSQNFRRTVIAVVCQMFQQLTGINLITYYATILFQRLGMSDVNARIVAACNGTEYFLASFIAYALIDRVGRRILMLVGAIGQCVVMVLLAILGSINNAPAQLVSVILLFGFNTFFAIGWLGMAWLYSAELSGLRTRAPTNALSTASNWTFNFVVVMVTGPSFSNISWKTYIVFAALNAAIVPVVYFFFPETGGRSLEDLDVVFALAHNEGLDPVEVSLRKDVPLAGSREADEILGVDPGARYYTVCKGMPTSIPGGEQP</sequence>
<feature type="transmembrane region" description="Helical" evidence="10">
    <location>
        <begin position="466"/>
        <end position="484"/>
    </location>
</feature>
<keyword evidence="5 10" id="KW-1133">Transmembrane helix</keyword>
<feature type="transmembrane region" description="Helical" evidence="10">
    <location>
        <begin position="342"/>
        <end position="362"/>
    </location>
</feature>
<dbReference type="SUPFAM" id="SSF103473">
    <property type="entry name" value="MFS general substrate transporter"/>
    <property type="match status" value="1"/>
</dbReference>
<organism evidence="12 13">
    <name type="scientific">Paxillus involutus ATCC 200175</name>
    <dbReference type="NCBI Taxonomy" id="664439"/>
    <lineage>
        <taxon>Eukaryota</taxon>
        <taxon>Fungi</taxon>
        <taxon>Dikarya</taxon>
        <taxon>Basidiomycota</taxon>
        <taxon>Agaricomycotina</taxon>
        <taxon>Agaricomycetes</taxon>
        <taxon>Agaricomycetidae</taxon>
        <taxon>Boletales</taxon>
        <taxon>Paxilineae</taxon>
        <taxon>Paxillaceae</taxon>
        <taxon>Paxillus</taxon>
    </lineage>
</organism>
<keyword evidence="6 10" id="KW-0472">Membrane</keyword>
<evidence type="ECO:0000256" key="4">
    <source>
        <dbReference type="ARBA" id="ARBA00022692"/>
    </source>
</evidence>
<name>A0A0C9TR03_PAXIN</name>
<dbReference type="PANTHER" id="PTHR48022">
    <property type="entry name" value="PLASTIDIC GLUCOSE TRANSPORTER 4"/>
    <property type="match status" value="1"/>
</dbReference>
<feature type="transmembrane region" description="Helical" evidence="10">
    <location>
        <begin position="98"/>
        <end position="117"/>
    </location>
</feature>
<evidence type="ECO:0000313" key="13">
    <source>
        <dbReference type="Proteomes" id="UP000053647"/>
    </source>
</evidence>
<dbReference type="PROSITE" id="PS50850">
    <property type="entry name" value="MFS"/>
    <property type="match status" value="1"/>
</dbReference>
<comment type="catalytic activity">
    <reaction evidence="7">
        <text>myo-inositol(out) + H(+)(out) = myo-inositol(in) + H(+)(in)</text>
        <dbReference type="Rhea" id="RHEA:60364"/>
        <dbReference type="ChEBI" id="CHEBI:15378"/>
        <dbReference type="ChEBI" id="CHEBI:17268"/>
    </reaction>
</comment>
<evidence type="ECO:0000256" key="6">
    <source>
        <dbReference type="ARBA" id="ARBA00023136"/>
    </source>
</evidence>
<evidence type="ECO:0000256" key="9">
    <source>
        <dbReference type="SAM" id="MobiDB-lite"/>
    </source>
</evidence>
<accession>A0A0C9TR03</accession>
<evidence type="ECO:0000256" key="8">
    <source>
        <dbReference type="RuleBase" id="RU003346"/>
    </source>
</evidence>
<dbReference type="HOGENOM" id="CLU_001265_30_3_1"/>
<evidence type="ECO:0000256" key="7">
    <source>
        <dbReference type="ARBA" id="ARBA00049119"/>
    </source>
</evidence>
<comment type="similarity">
    <text evidence="2 8">Belongs to the major facilitator superfamily. Sugar transporter (TC 2.A.1.1) family.</text>
</comment>
<proteinExistence type="inferred from homology"/>
<keyword evidence="4 10" id="KW-0812">Transmembrane</keyword>
<dbReference type="PANTHER" id="PTHR48022:SF68">
    <property type="entry name" value="MAJOR FACILITATOR SUPERFAMILY (MFS) PROFILE DOMAIN-CONTAINING PROTEIN-RELATED"/>
    <property type="match status" value="1"/>
</dbReference>
<keyword evidence="12" id="KW-0413">Isomerase</keyword>
<feature type="transmembrane region" description="Helical" evidence="10">
    <location>
        <begin position="184"/>
        <end position="203"/>
    </location>
</feature>
<evidence type="ECO:0000256" key="2">
    <source>
        <dbReference type="ARBA" id="ARBA00010992"/>
    </source>
</evidence>
<dbReference type="PRINTS" id="PR00171">
    <property type="entry name" value="SUGRTRNSPORT"/>
</dbReference>
<gene>
    <name evidence="12" type="ORF">PAXINDRAFT_82119</name>
</gene>
<dbReference type="PROSITE" id="PS00217">
    <property type="entry name" value="SUGAR_TRANSPORT_2"/>
    <property type="match status" value="1"/>
</dbReference>
<dbReference type="GO" id="GO:0016853">
    <property type="term" value="F:isomerase activity"/>
    <property type="evidence" value="ECO:0007669"/>
    <property type="project" value="UniProtKB-KW"/>
</dbReference>
<dbReference type="InterPro" id="IPR005828">
    <property type="entry name" value="MFS_sugar_transport-like"/>
</dbReference>
<keyword evidence="13" id="KW-1185">Reference proteome</keyword>
<feature type="transmembrane region" description="Helical" evidence="10">
    <location>
        <begin position="45"/>
        <end position="62"/>
    </location>
</feature>